<accession>A0A1G1VR82</accession>
<evidence type="ECO:0000256" key="4">
    <source>
        <dbReference type="ARBA" id="ARBA00022960"/>
    </source>
</evidence>
<proteinExistence type="inferred from homology"/>
<evidence type="ECO:0000256" key="1">
    <source>
        <dbReference type="ARBA" id="ARBA00007164"/>
    </source>
</evidence>
<feature type="active site" description="Proton acceptor" evidence="7">
    <location>
        <position position="92"/>
    </location>
</feature>
<evidence type="ECO:0000256" key="2">
    <source>
        <dbReference type="ARBA" id="ARBA00022729"/>
    </source>
</evidence>
<evidence type="ECO:0000259" key="11">
    <source>
        <dbReference type="Pfam" id="PF00768"/>
    </source>
</evidence>
<feature type="domain" description="Peptidase S11 D-alanyl-D-alanine carboxypeptidase A N-terminal" evidence="11">
    <location>
        <begin position="55"/>
        <end position="279"/>
    </location>
</feature>
<evidence type="ECO:0000256" key="5">
    <source>
        <dbReference type="ARBA" id="ARBA00022984"/>
    </source>
</evidence>
<dbReference type="GO" id="GO:0008360">
    <property type="term" value="P:regulation of cell shape"/>
    <property type="evidence" value="ECO:0007669"/>
    <property type="project" value="UniProtKB-KW"/>
</dbReference>
<dbReference type="GO" id="GO:0006508">
    <property type="term" value="P:proteolysis"/>
    <property type="evidence" value="ECO:0007669"/>
    <property type="project" value="InterPro"/>
</dbReference>
<name>A0A1G1VR82_9BACT</name>
<dbReference type="PANTHER" id="PTHR21581">
    <property type="entry name" value="D-ALANYL-D-ALANINE CARBOXYPEPTIDASE"/>
    <property type="match status" value="1"/>
</dbReference>
<feature type="chain" id="PRO_5009581038" description="Peptidase S11 D-alanyl-D-alanine carboxypeptidase A N-terminal domain-containing protein" evidence="10">
    <location>
        <begin position="22"/>
        <end position="305"/>
    </location>
</feature>
<dbReference type="STRING" id="1797589.A2784_01725"/>
<keyword evidence="3" id="KW-0378">Hydrolase</keyword>
<keyword evidence="4" id="KW-0133">Cell shape</keyword>
<reference evidence="12 13" key="1">
    <citation type="journal article" date="2016" name="Nat. Commun.">
        <title>Thousands of microbial genomes shed light on interconnected biogeochemical processes in an aquifer system.</title>
        <authorList>
            <person name="Anantharaman K."/>
            <person name="Brown C.T."/>
            <person name="Hug L.A."/>
            <person name="Sharon I."/>
            <person name="Castelle C.J."/>
            <person name="Probst A.J."/>
            <person name="Thomas B.C."/>
            <person name="Singh A."/>
            <person name="Wilkins M.J."/>
            <person name="Karaoz U."/>
            <person name="Brodie E.L."/>
            <person name="Williams K.H."/>
            <person name="Hubbard S.S."/>
            <person name="Banfield J.F."/>
        </authorList>
    </citation>
    <scope>NUCLEOTIDE SEQUENCE [LARGE SCALE GENOMIC DNA]</scope>
</reference>
<dbReference type="GO" id="GO:0071555">
    <property type="term" value="P:cell wall organization"/>
    <property type="evidence" value="ECO:0007669"/>
    <property type="project" value="UniProtKB-KW"/>
</dbReference>
<feature type="active site" evidence="7">
    <location>
        <position position="143"/>
    </location>
</feature>
<evidence type="ECO:0000256" key="6">
    <source>
        <dbReference type="ARBA" id="ARBA00023316"/>
    </source>
</evidence>
<dbReference type="SUPFAM" id="SSF56601">
    <property type="entry name" value="beta-lactamase/transpeptidase-like"/>
    <property type="match status" value="1"/>
</dbReference>
<evidence type="ECO:0000256" key="9">
    <source>
        <dbReference type="RuleBase" id="RU004016"/>
    </source>
</evidence>
<feature type="signal peptide" evidence="10">
    <location>
        <begin position="1"/>
        <end position="21"/>
    </location>
</feature>
<dbReference type="EMBL" id="MHCH01000014">
    <property type="protein sequence ID" value="OGY17899.1"/>
    <property type="molecule type" value="Genomic_DNA"/>
</dbReference>
<evidence type="ECO:0000256" key="3">
    <source>
        <dbReference type="ARBA" id="ARBA00022801"/>
    </source>
</evidence>
<dbReference type="Proteomes" id="UP000177324">
    <property type="component" value="Unassembled WGS sequence"/>
</dbReference>
<dbReference type="AlphaFoldDB" id="A0A1G1VR82"/>
<keyword evidence="5" id="KW-0573">Peptidoglycan synthesis</keyword>
<dbReference type="PRINTS" id="PR00725">
    <property type="entry name" value="DADACBPTASE1"/>
</dbReference>
<dbReference type="InterPro" id="IPR001967">
    <property type="entry name" value="Peptidase_S11_N"/>
</dbReference>
<feature type="active site" description="Acyl-ester intermediate" evidence="7">
    <location>
        <position position="89"/>
    </location>
</feature>
<dbReference type="PANTHER" id="PTHR21581:SF6">
    <property type="entry name" value="TRAFFICKING PROTEIN PARTICLE COMPLEX SUBUNIT 12"/>
    <property type="match status" value="1"/>
</dbReference>
<evidence type="ECO:0000256" key="10">
    <source>
        <dbReference type="SAM" id="SignalP"/>
    </source>
</evidence>
<evidence type="ECO:0000313" key="12">
    <source>
        <dbReference type="EMBL" id="OGY17899.1"/>
    </source>
</evidence>
<keyword evidence="2 10" id="KW-0732">Signal</keyword>
<organism evidence="12 13">
    <name type="scientific">Candidatus Chisholmbacteria bacterium RIFCSPHIGHO2_01_FULL_48_12</name>
    <dbReference type="NCBI Taxonomy" id="1797589"/>
    <lineage>
        <taxon>Bacteria</taxon>
        <taxon>Candidatus Chisholmiibacteriota</taxon>
    </lineage>
</organism>
<feature type="binding site" evidence="8">
    <location>
        <position position="250"/>
    </location>
    <ligand>
        <name>substrate</name>
    </ligand>
</feature>
<keyword evidence="6" id="KW-0961">Cell wall biogenesis/degradation</keyword>
<dbReference type="Gene3D" id="3.40.710.10">
    <property type="entry name" value="DD-peptidase/beta-lactamase superfamily"/>
    <property type="match status" value="1"/>
</dbReference>
<protein>
    <recommendedName>
        <fullName evidence="11">Peptidase S11 D-alanyl-D-alanine carboxypeptidase A N-terminal domain-containing protein</fullName>
    </recommendedName>
</protein>
<sequence>MKKWWKLGLLAAVLVMLPGQNEYQTLMVKPQAPRVRGAVVSPPTGGEVPVNIAGVKVPGLTARAAMVVDVGSGTVMYQKNAQTPLLPASITKLMTALIALDTYDLNDVLTVKRADEAIGQSMGLKVGEKITAENLVYGLLVKSGNDAALALAENYPDGYAAFVEAMNQKAKDWQMTDTVFKNVSGVEQWGHVTTVRDLAVLAREATKNEVVTKMAATKSMTVKDVSGNIEHELKNINQLLGQVEGLRGLKTGWTTNAGECLITDTVRDGREIITVILGSEDRFGESAALIEWAYGNHEWKKLTEI</sequence>
<evidence type="ECO:0000313" key="13">
    <source>
        <dbReference type="Proteomes" id="UP000177324"/>
    </source>
</evidence>
<gene>
    <name evidence="12" type="ORF">A2784_01725</name>
</gene>
<dbReference type="GO" id="GO:0009002">
    <property type="term" value="F:serine-type D-Ala-D-Ala carboxypeptidase activity"/>
    <property type="evidence" value="ECO:0007669"/>
    <property type="project" value="InterPro"/>
</dbReference>
<dbReference type="InterPro" id="IPR012338">
    <property type="entry name" value="Beta-lactam/transpept-like"/>
</dbReference>
<dbReference type="GO" id="GO:0009252">
    <property type="term" value="P:peptidoglycan biosynthetic process"/>
    <property type="evidence" value="ECO:0007669"/>
    <property type="project" value="UniProtKB-KW"/>
</dbReference>
<comment type="similarity">
    <text evidence="1 9">Belongs to the peptidase S11 family.</text>
</comment>
<dbReference type="Pfam" id="PF00768">
    <property type="entry name" value="Peptidase_S11"/>
    <property type="match status" value="1"/>
</dbReference>
<dbReference type="InterPro" id="IPR018044">
    <property type="entry name" value="Peptidase_S11"/>
</dbReference>
<evidence type="ECO:0000256" key="7">
    <source>
        <dbReference type="PIRSR" id="PIRSR618044-1"/>
    </source>
</evidence>
<evidence type="ECO:0000256" key="8">
    <source>
        <dbReference type="PIRSR" id="PIRSR618044-2"/>
    </source>
</evidence>
<comment type="caution">
    <text evidence="12">The sequence shown here is derived from an EMBL/GenBank/DDBJ whole genome shotgun (WGS) entry which is preliminary data.</text>
</comment>